<evidence type="ECO:0000313" key="6">
    <source>
        <dbReference type="Proteomes" id="UP000024404"/>
    </source>
</evidence>
<dbReference type="EnsemblMetazoa" id="OVOC9774.1">
    <property type="protein sequence ID" value="OVOC9774.1"/>
    <property type="gene ID" value="WBGene00246583"/>
</dbReference>
<feature type="domain" description="Maelstrom" evidence="4">
    <location>
        <begin position="139"/>
        <end position="355"/>
    </location>
</feature>
<accession>A0A8R1U185</accession>
<name>A0A8R1U185_ONCVO</name>
<sequence>MVKGINDKQTGFWMFLKHIRPELEQKLGEQIKTADLIRFGQPYWAPVDFARPCASQKLKPSKIIPPSRRYDEVDQYSRKYFAEVDDDFEGKRENDRREFIDHYQWKFARKDWKSKMDFFYESEIIVVTANVYYEDSSKKQMIPSEISILKFSIKRGIYDHRHYILGFAESGIIFEDYKTEAEENEQITGLLMNSDRMTANVRFDYAHIWDEIKTFTKIDGDGVKLLLLSNCWNTVVGSFDALFVYANEKSFSRIETRFATLEDYFMAVYATVNDVPISDEIKSDIAIEMNEPWYRTVFFDSLTCDFHADLKYTKECQAKSCSLFAAHKAAFSFFALCKKHVFPDFEFTEQHMPKKASLSTIGNIFLECTSQQSSIHAADYTSVENIPERSSISLLSPKKKTLKSNVRKGTVSVCEVGGTEQDAVALERKTRPTYNTFFDDKVDELGNMTNQTGFCYDVEKWLQTQRPMQHADRWEMRVCSRNPQISAASSVDKHCAAVDAVIDQQLISLSQFTSVPSCRSSQKIPSYPSEKSRSNFSGIHAIESQLPLNYQSSTSDKGFSNVVINNDVGRKDDILFDRSRIDNDSDTEMFYDISIPTSSLYRQDSLIPAPQVLTPGMSKDYQNSLFLKMSSEISQIPSLLSEEIGTTHDVVKNVQNTYHNQPVATSNAYPVSSKSSKIFFSKVSQDKLVPSKGESMECSLDLSFYPQKVLKSSLSNDNLIPERTSGGFCIPNICQTNYLCMSENRSAISTSCKETGSQQKNIHEKSELIANQTVAPKNPHTSNQNLTRNEQKERKFEASARMQHQSSPNPIQSLVVNNTVGYKCRSQKANVMKPLILEPLICKEADIFGWSENVQNNNPGQKFAQWLNSVYFESEIPNNNKEIFLKIESDYGKAS</sequence>
<dbReference type="AlphaFoldDB" id="A0A8R1U185"/>
<dbReference type="Pfam" id="PF13017">
    <property type="entry name" value="Maelstrom"/>
    <property type="match status" value="1"/>
</dbReference>
<dbReference type="OMA" id="DQYSRKY"/>
<keyword evidence="6" id="KW-1185">Reference proteome</keyword>
<proteinExistence type="inferred from homology"/>
<comment type="similarity">
    <text evidence="1">Belongs to the maelstrom family.</text>
</comment>
<feature type="compositionally biased region" description="Polar residues" evidence="3">
    <location>
        <begin position="775"/>
        <end position="788"/>
    </location>
</feature>
<dbReference type="EMBL" id="CMVM020000292">
    <property type="status" value="NOT_ANNOTATED_CDS"/>
    <property type="molecule type" value="Genomic_DNA"/>
</dbReference>
<evidence type="ECO:0000313" key="5">
    <source>
        <dbReference type="EnsemblMetazoa" id="OVOC9774.1"/>
    </source>
</evidence>
<keyword evidence="2" id="KW-0943">RNA-mediated gene silencing</keyword>
<evidence type="ECO:0000256" key="3">
    <source>
        <dbReference type="SAM" id="MobiDB-lite"/>
    </source>
</evidence>
<evidence type="ECO:0000256" key="2">
    <source>
        <dbReference type="ARBA" id="ARBA00023158"/>
    </source>
</evidence>
<evidence type="ECO:0000259" key="4">
    <source>
        <dbReference type="Pfam" id="PF13017"/>
    </source>
</evidence>
<dbReference type="GO" id="GO:0031047">
    <property type="term" value="P:regulatory ncRNA-mediated gene silencing"/>
    <property type="evidence" value="ECO:0007669"/>
    <property type="project" value="UniProtKB-KW"/>
</dbReference>
<dbReference type="GO" id="GO:0060964">
    <property type="term" value="P:regulation of miRNA-mediated gene silencing"/>
    <property type="evidence" value="ECO:0007669"/>
    <property type="project" value="InterPro"/>
</dbReference>
<dbReference type="InterPro" id="IPR024970">
    <property type="entry name" value="Maelstrom"/>
</dbReference>
<evidence type="ECO:0000256" key="1">
    <source>
        <dbReference type="ARBA" id="ARBA00007057"/>
    </source>
</evidence>
<reference evidence="5" key="2">
    <citation type="submission" date="2022-06" db="UniProtKB">
        <authorList>
            <consortium name="EnsemblMetazoa"/>
        </authorList>
    </citation>
    <scope>IDENTIFICATION</scope>
</reference>
<organism evidence="5 6">
    <name type="scientific">Onchocerca volvulus</name>
    <dbReference type="NCBI Taxonomy" id="6282"/>
    <lineage>
        <taxon>Eukaryota</taxon>
        <taxon>Metazoa</taxon>
        <taxon>Ecdysozoa</taxon>
        <taxon>Nematoda</taxon>
        <taxon>Chromadorea</taxon>
        <taxon>Rhabditida</taxon>
        <taxon>Spirurina</taxon>
        <taxon>Spiruromorpha</taxon>
        <taxon>Filarioidea</taxon>
        <taxon>Onchocercidae</taxon>
        <taxon>Onchocerca</taxon>
    </lineage>
</organism>
<feature type="region of interest" description="Disordered" evidence="3">
    <location>
        <begin position="775"/>
        <end position="794"/>
    </location>
</feature>
<reference evidence="6" key="1">
    <citation type="submission" date="2013-10" db="EMBL/GenBank/DDBJ databases">
        <title>Genome sequencing of Onchocerca volvulus.</title>
        <authorList>
            <person name="Cotton J."/>
            <person name="Tsai J."/>
            <person name="Stanley E."/>
            <person name="Tracey A."/>
            <person name="Holroyd N."/>
            <person name="Lustigman S."/>
            <person name="Berriman M."/>
        </authorList>
    </citation>
    <scope>NUCLEOTIDE SEQUENCE</scope>
</reference>
<protein>
    <submittedName>
        <fullName evidence="5">Maelstrom domain-containing protein</fullName>
    </submittedName>
</protein>
<dbReference type="Proteomes" id="UP000024404">
    <property type="component" value="Unassembled WGS sequence"/>
</dbReference>